<dbReference type="GO" id="GO:0008422">
    <property type="term" value="F:beta-glucosidase activity"/>
    <property type="evidence" value="ECO:0007669"/>
    <property type="project" value="UniProtKB-EC"/>
</dbReference>
<keyword evidence="7" id="KW-1185">Reference proteome</keyword>
<dbReference type="eggNOG" id="COG1472">
    <property type="taxonomic scope" value="Bacteria"/>
</dbReference>
<dbReference type="InterPro" id="IPR050288">
    <property type="entry name" value="Cellulose_deg_GH3"/>
</dbReference>
<dbReference type="InterPro" id="IPR036962">
    <property type="entry name" value="Glyco_hydro_3_N_sf"/>
</dbReference>
<dbReference type="EC" id="3.2.1.21" evidence="6"/>
<dbReference type="CAZy" id="GH3">
    <property type="family name" value="Glycoside Hydrolase Family 3"/>
</dbReference>
<dbReference type="KEGG" id="bpb:bpr_I0138"/>
<keyword evidence="3" id="KW-0119">Carbohydrate metabolism</keyword>
<evidence type="ECO:0000313" key="6">
    <source>
        <dbReference type="EMBL" id="ADL32888.1"/>
    </source>
</evidence>
<name>E0RW22_BUTPB</name>
<dbReference type="InterPro" id="IPR036881">
    <property type="entry name" value="Glyco_hydro_3_C_sf"/>
</dbReference>
<dbReference type="PROSITE" id="PS00775">
    <property type="entry name" value="GLYCOSYL_HYDROL_F3"/>
    <property type="match status" value="1"/>
</dbReference>
<dbReference type="SMART" id="SM01217">
    <property type="entry name" value="Fn3_like"/>
    <property type="match status" value="1"/>
</dbReference>
<dbReference type="Pfam" id="PF01915">
    <property type="entry name" value="Glyco_hydro_3_C"/>
    <property type="match status" value="1"/>
</dbReference>
<evidence type="ECO:0000313" key="7">
    <source>
        <dbReference type="Proteomes" id="UP000001299"/>
    </source>
</evidence>
<reference evidence="6 7" key="1">
    <citation type="journal article" date="2010" name="PLoS ONE">
        <title>The glycobiome of the rumen bacterium Butyrivibrio proteoclasticus B316(T) highlights adaptation to a polysaccharide-rich environment.</title>
        <authorList>
            <person name="Kelly W.J."/>
            <person name="Leahy S.C."/>
            <person name="Altermann E."/>
            <person name="Yeoman C.J."/>
            <person name="Dunne J.C."/>
            <person name="Kong Z."/>
            <person name="Pacheco D.M."/>
            <person name="Li D."/>
            <person name="Noel S.J."/>
            <person name="Moon C.D."/>
            <person name="Cookson A.L."/>
            <person name="Attwood G.T."/>
        </authorList>
    </citation>
    <scope>NUCLEOTIDE SEQUENCE [LARGE SCALE GENOMIC DNA]</scope>
    <source>
        <strain evidence="7">ATCC 51982 / DSM 14932 / B316</strain>
    </source>
</reference>
<dbReference type="InterPro" id="IPR026891">
    <property type="entry name" value="Fn3-like"/>
</dbReference>
<dbReference type="InterPro" id="IPR019800">
    <property type="entry name" value="Glyco_hydro_3_AS"/>
</dbReference>
<dbReference type="Gene3D" id="3.40.50.1700">
    <property type="entry name" value="Glycoside hydrolase family 3 C-terminal domain"/>
    <property type="match status" value="1"/>
</dbReference>
<dbReference type="PANTHER" id="PTHR42715:SF10">
    <property type="entry name" value="BETA-GLUCOSIDASE"/>
    <property type="match status" value="1"/>
</dbReference>
<evidence type="ECO:0000256" key="1">
    <source>
        <dbReference type="ARBA" id="ARBA00005336"/>
    </source>
</evidence>
<dbReference type="PRINTS" id="PR00133">
    <property type="entry name" value="GLHYDRLASE3"/>
</dbReference>
<dbReference type="Gene3D" id="3.20.20.300">
    <property type="entry name" value="Glycoside hydrolase, family 3, N-terminal domain"/>
    <property type="match status" value="1"/>
</dbReference>
<dbReference type="InterPro" id="IPR001764">
    <property type="entry name" value="Glyco_hydro_3_N"/>
</dbReference>
<keyword evidence="2 4" id="KW-0378">Hydrolase</keyword>
<evidence type="ECO:0000256" key="3">
    <source>
        <dbReference type="ARBA" id="ARBA00023277"/>
    </source>
</evidence>
<dbReference type="Pfam" id="PF14310">
    <property type="entry name" value="Fn3-like"/>
    <property type="match status" value="1"/>
</dbReference>
<dbReference type="SUPFAM" id="SSF52279">
    <property type="entry name" value="Beta-D-glucan exohydrolase, C-terminal domain"/>
    <property type="match status" value="1"/>
</dbReference>
<dbReference type="STRING" id="515622.bpr_I0138"/>
<proteinExistence type="inferred from homology"/>
<dbReference type="HOGENOM" id="CLU_005235_2_0_9"/>
<dbReference type="RefSeq" id="WP_013279547.1">
    <property type="nucleotide sequence ID" value="NC_014387.1"/>
</dbReference>
<evidence type="ECO:0000256" key="2">
    <source>
        <dbReference type="ARBA" id="ARBA00022801"/>
    </source>
</evidence>
<organism evidence="6 7">
    <name type="scientific">Butyrivibrio proteoclasticus (strain ATCC 51982 / DSM 14932 / B316)</name>
    <name type="common">Clostridium proteoclasticum</name>
    <dbReference type="NCBI Taxonomy" id="515622"/>
    <lineage>
        <taxon>Bacteria</taxon>
        <taxon>Bacillati</taxon>
        <taxon>Bacillota</taxon>
        <taxon>Clostridia</taxon>
        <taxon>Lachnospirales</taxon>
        <taxon>Lachnospiraceae</taxon>
        <taxon>Butyrivibrio</taxon>
    </lineage>
</organism>
<protein>
    <submittedName>
        <fullName evidence="6">Beta-glucosidase Bgl3C</fullName>
        <ecNumber evidence="6">3.2.1.21</ecNumber>
    </submittedName>
</protein>
<dbReference type="InterPro" id="IPR013783">
    <property type="entry name" value="Ig-like_fold"/>
</dbReference>
<feature type="domain" description="Fibronectin type III-like" evidence="5">
    <location>
        <begin position="364"/>
        <end position="439"/>
    </location>
</feature>
<dbReference type="Proteomes" id="UP000001299">
    <property type="component" value="Chromosome 1"/>
</dbReference>
<gene>
    <name evidence="6" type="primary">bgl3C</name>
    <name evidence="6" type="ordered locus">bpr_I0138</name>
</gene>
<dbReference type="SUPFAM" id="SSF51445">
    <property type="entry name" value="(Trans)glycosidases"/>
    <property type="match status" value="1"/>
</dbReference>
<dbReference type="Gene3D" id="2.60.40.10">
    <property type="entry name" value="Immunoglobulins"/>
    <property type="match status" value="1"/>
</dbReference>
<accession>E0RW22</accession>
<evidence type="ECO:0000259" key="5">
    <source>
        <dbReference type="SMART" id="SM01217"/>
    </source>
</evidence>
<sequence>MEKWARIKYTPNLPLGENGERVTASQKHIELSCEAACEGMVLLKNDRNVLPIRKGTRVALFGKGVFDYVKGGGGSGDVTVPYIRNLYEGLSQYTSDISIYDKSVRFYQEYVADQYRLGIAPGMIKEPALPEDILADAAAYADTAIIAISRFSGEGWDRKVAGVDREIKCEAKDLVEQGNKIFDHGDFYLTNAEKKMVKMVKENFSSVIVVMNVGGVVDTTWFKNDDQISSVLMAWQGGIEGGLAAARILLGKVNPSGKLSDTFAARLEDYPSTEGFHEDDDYVDYTEDIYVGYRYFETIPGAKEKVNYPFGYGLSYTTFLLEDYKAEPFVVSAADEVGKSDSDLVDAIVASVTVTNVGKIPGKEVVQLYYSAPQGKLGKPAKVLGGYAKTRLLQPGESQRVTIALYMEDMASYDDLGKVKKAAWLLEKGEYHFFLGTSVRDTRLLDYTYELSKNIIVEQVSNKLVPTSLPKRMLADGTYEELPQTEPVDTYATIFPRPKNWKETIEHDVLKTPVVRPQDRFQLFLPPKEGDPKKFIEVAECKVTLEDFIAQLSNEQLASLLGGQPNVGMANTFGYGNLPEVGVPNAQTCDGPAGVRIAPEVGVVTTAFPCSTLLACTWNEDICYEVGVAGGEEAKECNFGAWLTPAVNIHRSPLCGRNFEYYSEDPFLAGKQAAAMVRGIQSNNIIATPKHFALNNKESNRKGSDSRASERAIREIYLKAFEIIVKEAEPWSIMSSYNIVNGQRSSESHDLLTGILRDEWGFEGVVVSDWWGFGEHYKEVLAGNDIKMGCGYTEQLLEAIDKKALKRKDLEKSAERVLKMLLKLD</sequence>
<dbReference type="GO" id="GO:0005975">
    <property type="term" value="P:carbohydrate metabolic process"/>
    <property type="evidence" value="ECO:0007669"/>
    <property type="project" value="InterPro"/>
</dbReference>
<keyword evidence="4 6" id="KW-0326">Glycosidase</keyword>
<dbReference type="InterPro" id="IPR017853">
    <property type="entry name" value="GH"/>
</dbReference>
<evidence type="ECO:0000256" key="4">
    <source>
        <dbReference type="RuleBase" id="RU361161"/>
    </source>
</evidence>
<dbReference type="EMBL" id="CP001810">
    <property type="protein sequence ID" value="ADL32888.1"/>
    <property type="molecule type" value="Genomic_DNA"/>
</dbReference>
<comment type="similarity">
    <text evidence="1 4">Belongs to the glycosyl hydrolase 3 family.</text>
</comment>
<dbReference type="InterPro" id="IPR002772">
    <property type="entry name" value="Glyco_hydro_3_C"/>
</dbReference>
<dbReference type="AlphaFoldDB" id="E0RW22"/>
<dbReference type="Pfam" id="PF00933">
    <property type="entry name" value="Glyco_hydro_3"/>
    <property type="match status" value="1"/>
</dbReference>
<dbReference type="PANTHER" id="PTHR42715">
    <property type="entry name" value="BETA-GLUCOSIDASE"/>
    <property type="match status" value="1"/>
</dbReference>